<proteinExistence type="predicted"/>
<feature type="compositionally biased region" description="Polar residues" evidence="2">
    <location>
        <begin position="1"/>
        <end position="11"/>
    </location>
</feature>
<evidence type="ECO:0000256" key="2">
    <source>
        <dbReference type="SAM" id="MobiDB-lite"/>
    </source>
</evidence>
<dbReference type="EMBL" id="CP002830">
    <property type="protein sequence ID" value="AEI66620.1"/>
    <property type="molecule type" value="Genomic_DNA"/>
</dbReference>
<organism evidence="3 4">
    <name type="scientific">Myxococcus fulvus (strain ATCC BAA-855 / HW-1)</name>
    <dbReference type="NCBI Taxonomy" id="483219"/>
    <lineage>
        <taxon>Bacteria</taxon>
        <taxon>Pseudomonadati</taxon>
        <taxon>Myxococcota</taxon>
        <taxon>Myxococcia</taxon>
        <taxon>Myxococcales</taxon>
        <taxon>Cystobacterineae</taxon>
        <taxon>Myxococcaceae</taxon>
        <taxon>Myxococcus</taxon>
    </lineage>
</organism>
<dbReference type="Proteomes" id="UP000000488">
    <property type="component" value="Chromosome"/>
</dbReference>
<dbReference type="STRING" id="483219.LILAB_23625"/>
<reference evidence="3 4" key="1">
    <citation type="journal article" date="2011" name="J. Bacteriol.">
        <title>Genome sequence of the halotolerant marine bacterium Myxococcus fulvus HW-1.</title>
        <authorList>
            <person name="Li Z.F."/>
            <person name="Li X."/>
            <person name="Liu H."/>
            <person name="Liu X."/>
            <person name="Han K."/>
            <person name="Wu Z.H."/>
            <person name="Hu W."/>
            <person name="Li F.F."/>
            <person name="Li Y.Z."/>
        </authorList>
    </citation>
    <scope>NUCLEOTIDE SEQUENCE [LARGE SCALE GENOMIC DNA]</scope>
    <source>
        <strain evidence="4">ATCC BAA-855 / HW-1</strain>
    </source>
</reference>
<sequence length="894" mass="93588">MRSSKLGSTRVSKTKPAAPREQPKATEKPAASTTSPSRSTFERTPTAPLNLTGFVAPQPAVAQQARAFLGPQGQALRGQSLAAARLAREPLTPSAQTASTEPLLAEEGAADAPPADAAEAQARAEEARAAVGRNPDTVAQDADAALQAMREANDLALAENQPPPYPHAENVQDAAAAARLDAQQQTALFGAPLALSQEQQVAADVATLGAARDPAAAAVELERMLATASPAYREALLSQPDVQRMLEGFATYEPSYEQAEAYRAGMESLVRLGDALGAQSRLLTDPIARGYPSNPINLTFLDTLRAVTGASQPMADSSGLGFAISLDASLTAIQGDMVASDVRGIAMQGLVAAEGEFEQVAEEVAELQQQLALWLQDMGPAMTDAQRQGALDSFMQQHAELFARFEQLGGLLAGAATSIDANFMRAGNDAYDNHAERILLSSEALGMTRAGSQFFQDMVASANPDQPGLIDHALTLAENSPDFARGAATVWVQALGNHAAELMARGDTASARVLLEGPIGKYAALFGLDESKFQQVLGELDKLLTAAPTTGPQAQAAFQEGLQKIQGLIGDSRLLSAFGGVALGLATFSFAQSLEVPEDLGDALKLASDAVGIGPDIAAVAAKMMGNSSAASWIDNVGGKVLSRFGVGIDVVRSIHAFANGDAEMGAALGLQAVGGAVIAFGGPVGWVVGGAIVIGSALWQGAIEGESDRREAREEFLISAGVPPETAKRLAEAPDGRLQQLAAMGLDYEQIMALAESNSPLLGDDTTSERLTELEEMGFTASQLVELSRTSPDLFTQESGNGFNMERLRDFMRQTGMDAAALTDFLGTLAATVPESGGGATSFFFQVFNAPGNAPRTEAEWIARFQEVAEHWRDRDPQKAALFDAAVAHLQAH</sequence>
<feature type="region of interest" description="Disordered" evidence="2">
    <location>
        <begin position="1"/>
        <end position="52"/>
    </location>
</feature>
<feature type="compositionally biased region" description="Low complexity" evidence="2">
    <location>
        <begin position="107"/>
        <end position="121"/>
    </location>
</feature>
<evidence type="ECO:0000313" key="4">
    <source>
        <dbReference type="Proteomes" id="UP000000488"/>
    </source>
</evidence>
<feature type="region of interest" description="Disordered" evidence="2">
    <location>
        <begin position="107"/>
        <end position="136"/>
    </location>
</feature>
<name>F8CP42_MYXFH</name>
<feature type="coiled-coil region" evidence="1">
    <location>
        <begin position="350"/>
        <end position="377"/>
    </location>
</feature>
<keyword evidence="1" id="KW-0175">Coiled coil</keyword>
<evidence type="ECO:0000313" key="3">
    <source>
        <dbReference type="EMBL" id="AEI66620.1"/>
    </source>
</evidence>
<evidence type="ECO:0000256" key="1">
    <source>
        <dbReference type="SAM" id="Coils"/>
    </source>
</evidence>
<dbReference type="HOGENOM" id="CLU_323339_0_0_7"/>
<dbReference type="KEGG" id="mfu:LILAB_23625"/>
<dbReference type="AlphaFoldDB" id="F8CP42"/>
<protein>
    <submittedName>
        <fullName evidence="3">Uncharacterized protein</fullName>
    </submittedName>
</protein>
<accession>F8CP42</accession>
<feature type="compositionally biased region" description="Low complexity" evidence="2">
    <location>
        <begin position="29"/>
        <end position="39"/>
    </location>
</feature>
<gene>
    <name evidence="3" type="ordered locus">LILAB_23625</name>
</gene>